<protein>
    <recommendedName>
        <fullName evidence="4">DUF2306 domain-containing protein</fullName>
    </recommendedName>
</protein>
<evidence type="ECO:0000313" key="3">
    <source>
        <dbReference type="Proteomes" id="UP000570514"/>
    </source>
</evidence>
<dbReference type="AlphaFoldDB" id="A0A846N043"/>
<organism evidence="2 3">
    <name type="scientific">Rhizomicrobium palustre</name>
    <dbReference type="NCBI Taxonomy" id="189966"/>
    <lineage>
        <taxon>Bacteria</taxon>
        <taxon>Pseudomonadati</taxon>
        <taxon>Pseudomonadota</taxon>
        <taxon>Alphaproteobacteria</taxon>
        <taxon>Micropepsales</taxon>
        <taxon>Micropepsaceae</taxon>
        <taxon>Rhizomicrobium</taxon>
    </lineage>
</organism>
<evidence type="ECO:0000256" key="1">
    <source>
        <dbReference type="SAM" id="Phobius"/>
    </source>
</evidence>
<dbReference type="RefSeq" id="WP_167083178.1">
    <property type="nucleotide sequence ID" value="NZ_BAAADC010000001.1"/>
</dbReference>
<keyword evidence="3" id="KW-1185">Reference proteome</keyword>
<feature type="transmembrane region" description="Helical" evidence="1">
    <location>
        <begin position="12"/>
        <end position="33"/>
    </location>
</feature>
<keyword evidence="1" id="KW-0812">Transmembrane</keyword>
<feature type="transmembrane region" description="Helical" evidence="1">
    <location>
        <begin position="135"/>
        <end position="156"/>
    </location>
</feature>
<feature type="transmembrane region" description="Helical" evidence="1">
    <location>
        <begin position="99"/>
        <end position="120"/>
    </location>
</feature>
<gene>
    <name evidence="2" type="ORF">FHS83_002374</name>
</gene>
<keyword evidence="1" id="KW-0472">Membrane</keyword>
<keyword evidence="1" id="KW-1133">Transmembrane helix</keyword>
<name>A0A846N043_9PROT</name>
<sequence length="163" mass="17941">MGLDMSGLALFTLFHVLLSIAGIVAGFVVLFGLWQGKSMGRWTTAFLFFTAATTFTGFLFPFKTITPALMVGTISTLLLVLAVVARYTFHMKGYWRSTYIVSALTAFYLNCFVFVVQAFMKVPALHLLAPNGNELPFALAQGAVLLFFLATGVWAIRRLRPAL</sequence>
<feature type="transmembrane region" description="Helical" evidence="1">
    <location>
        <begin position="45"/>
        <end position="62"/>
    </location>
</feature>
<comment type="caution">
    <text evidence="2">The sequence shown here is derived from an EMBL/GenBank/DDBJ whole genome shotgun (WGS) entry which is preliminary data.</text>
</comment>
<feature type="transmembrane region" description="Helical" evidence="1">
    <location>
        <begin position="68"/>
        <end position="87"/>
    </location>
</feature>
<proteinExistence type="predicted"/>
<dbReference type="EMBL" id="JAASRM010000001">
    <property type="protein sequence ID" value="NIK89056.1"/>
    <property type="molecule type" value="Genomic_DNA"/>
</dbReference>
<reference evidence="2 3" key="1">
    <citation type="submission" date="2020-03" db="EMBL/GenBank/DDBJ databases">
        <title>Genomic Encyclopedia of Type Strains, Phase IV (KMG-IV): sequencing the most valuable type-strain genomes for metagenomic binning, comparative biology and taxonomic classification.</title>
        <authorList>
            <person name="Goeker M."/>
        </authorList>
    </citation>
    <scope>NUCLEOTIDE SEQUENCE [LARGE SCALE GENOMIC DNA]</scope>
    <source>
        <strain evidence="2 3">DSM 19867</strain>
    </source>
</reference>
<evidence type="ECO:0008006" key="4">
    <source>
        <dbReference type="Google" id="ProtNLM"/>
    </source>
</evidence>
<evidence type="ECO:0000313" key="2">
    <source>
        <dbReference type="EMBL" id="NIK89056.1"/>
    </source>
</evidence>
<dbReference type="Proteomes" id="UP000570514">
    <property type="component" value="Unassembled WGS sequence"/>
</dbReference>
<accession>A0A846N043</accession>